<feature type="transmembrane region" description="Helical" evidence="9">
    <location>
        <begin position="286"/>
        <end position="306"/>
    </location>
</feature>
<comment type="subcellular location">
    <subcellularLocation>
        <location evidence="1">Membrane</location>
        <topology evidence="1">Single-pass type I membrane protein</topology>
    </subcellularLocation>
</comment>
<evidence type="ECO:0000313" key="12">
    <source>
        <dbReference type="Proteomes" id="UP000000539"/>
    </source>
</evidence>
<dbReference type="OrthoDB" id="10041737at2759"/>
<dbReference type="GO" id="GO:0016020">
    <property type="term" value="C:membrane"/>
    <property type="evidence" value="ECO:0007669"/>
    <property type="project" value="UniProtKB-SubCell"/>
</dbReference>
<keyword evidence="7" id="KW-0393">Immunoglobulin domain</keyword>
<organism evidence="11 12">
    <name type="scientific">Gallus gallus</name>
    <name type="common">Chicken</name>
    <dbReference type="NCBI Taxonomy" id="9031"/>
    <lineage>
        <taxon>Eukaryota</taxon>
        <taxon>Metazoa</taxon>
        <taxon>Chordata</taxon>
        <taxon>Craniata</taxon>
        <taxon>Vertebrata</taxon>
        <taxon>Euteleostomi</taxon>
        <taxon>Archelosauria</taxon>
        <taxon>Archosauria</taxon>
        <taxon>Dinosauria</taxon>
        <taxon>Saurischia</taxon>
        <taxon>Theropoda</taxon>
        <taxon>Coelurosauria</taxon>
        <taxon>Aves</taxon>
        <taxon>Neognathae</taxon>
        <taxon>Galloanserae</taxon>
        <taxon>Galliformes</taxon>
        <taxon>Phasianidae</taxon>
        <taxon>Phasianinae</taxon>
        <taxon>Gallus</taxon>
    </lineage>
</organism>
<dbReference type="InterPro" id="IPR003599">
    <property type="entry name" value="Ig_sub"/>
</dbReference>
<evidence type="ECO:0000259" key="10">
    <source>
        <dbReference type="PROSITE" id="PS50835"/>
    </source>
</evidence>
<proteinExistence type="evidence at protein level"/>
<evidence type="ECO:0000256" key="3">
    <source>
        <dbReference type="ARBA" id="ARBA00022729"/>
    </source>
</evidence>
<keyword evidence="2 9" id="KW-0812">Transmembrane</keyword>
<keyword evidence="4 9" id="KW-1133">Transmembrane helix</keyword>
<dbReference type="Pfam" id="PF13927">
    <property type="entry name" value="Ig_3"/>
    <property type="match status" value="1"/>
</dbReference>
<feature type="compositionally biased region" description="Low complexity" evidence="8">
    <location>
        <begin position="384"/>
        <end position="395"/>
    </location>
</feature>
<keyword evidence="12" id="KW-1185">Reference proteome</keyword>
<evidence type="ECO:0000256" key="4">
    <source>
        <dbReference type="ARBA" id="ARBA00022989"/>
    </source>
</evidence>
<keyword evidence="5 9" id="KW-0472">Membrane</keyword>
<dbReference type="PANTHER" id="PTHR44549:SF1">
    <property type="entry name" value="ENDOTHELIAL CELL-SELECTIVE ADHESION MOLECULE"/>
    <property type="match status" value="1"/>
</dbReference>
<dbReference type="InterPro" id="IPR013106">
    <property type="entry name" value="Ig_V-set"/>
</dbReference>
<dbReference type="PANTHER" id="PTHR44549">
    <property type="entry name" value="ENDOTHELIAL CELL-SELECTIVE ADHESION MOLECULE"/>
    <property type="match status" value="1"/>
</dbReference>
<feature type="domain" description="Ig-like" evidence="10">
    <location>
        <begin position="193"/>
        <end position="278"/>
    </location>
</feature>
<dbReference type="InterPro" id="IPR013783">
    <property type="entry name" value="Ig-like_fold"/>
</dbReference>
<dbReference type="Ensembl" id="ENSGALT00010060106.1">
    <property type="protein sequence ID" value="ENSGALP00010036866.1"/>
    <property type="gene ID" value="ENSGALG00010024629.1"/>
</dbReference>
<evidence type="ECO:0000256" key="6">
    <source>
        <dbReference type="ARBA" id="ARBA00023157"/>
    </source>
</evidence>
<gene>
    <name evidence="11" type="primary">ESAM</name>
</gene>
<dbReference type="GeneTree" id="ENSGT00940000157231"/>
<dbReference type="GO" id="GO:0098609">
    <property type="term" value="P:cell-cell adhesion"/>
    <property type="evidence" value="ECO:0007669"/>
    <property type="project" value="InterPro"/>
</dbReference>
<dbReference type="InterPro" id="IPR042757">
    <property type="entry name" value="ESAM"/>
</dbReference>
<evidence type="ECO:0000256" key="8">
    <source>
        <dbReference type="SAM" id="MobiDB-lite"/>
    </source>
</evidence>
<feature type="compositionally biased region" description="Pro residues" evidence="8">
    <location>
        <begin position="401"/>
        <end position="413"/>
    </location>
</feature>
<dbReference type="AlphaFoldDB" id="A0A8V1A693"/>
<evidence type="ECO:0000256" key="5">
    <source>
        <dbReference type="ARBA" id="ARBA00023136"/>
    </source>
</evidence>
<dbReference type="Proteomes" id="UP000000539">
    <property type="component" value="Chromosome 24"/>
</dbReference>
<dbReference type="FunFam" id="2.60.40.10:FF:000095">
    <property type="entry name" value="immunoglobulin superfamily member 11 isoform X1"/>
    <property type="match status" value="1"/>
</dbReference>
<keyword evidence="13" id="KW-1267">Proteomics identification</keyword>
<evidence type="ECO:0000313" key="11">
    <source>
        <dbReference type="Ensembl" id="ENSGALP00010036866.1"/>
    </source>
</evidence>
<dbReference type="Pfam" id="PF07686">
    <property type="entry name" value="V-set"/>
    <property type="match status" value="1"/>
</dbReference>
<evidence type="ECO:0000256" key="1">
    <source>
        <dbReference type="ARBA" id="ARBA00004479"/>
    </source>
</evidence>
<keyword evidence="6" id="KW-1015">Disulfide bond</keyword>
<feature type="domain" description="Ig-like" evidence="10">
    <location>
        <begin position="55"/>
        <end position="175"/>
    </location>
</feature>
<dbReference type="InterPro" id="IPR007110">
    <property type="entry name" value="Ig-like_dom"/>
</dbReference>
<dbReference type="InterPro" id="IPR036179">
    <property type="entry name" value="Ig-like_dom_sf"/>
</dbReference>
<protein>
    <submittedName>
        <fullName evidence="11">Endothelial cell adhesion molecule</fullName>
    </submittedName>
</protein>
<feature type="region of interest" description="Disordered" evidence="8">
    <location>
        <begin position="360"/>
        <end position="419"/>
    </location>
</feature>
<reference evidence="11" key="2">
    <citation type="submission" date="2025-08" db="UniProtKB">
        <authorList>
            <consortium name="Ensembl"/>
        </authorList>
    </citation>
    <scope>IDENTIFICATION</scope>
    <source>
        <strain evidence="11">broiler</strain>
    </source>
</reference>
<dbReference type="PROSITE" id="PS50835">
    <property type="entry name" value="IG_LIKE"/>
    <property type="match status" value="2"/>
</dbReference>
<evidence type="ECO:0000256" key="7">
    <source>
        <dbReference type="ARBA" id="ARBA00023319"/>
    </source>
</evidence>
<feature type="region of interest" description="Disordered" evidence="8">
    <location>
        <begin position="1"/>
        <end position="30"/>
    </location>
</feature>
<reference evidence="11" key="1">
    <citation type="submission" date="2020-11" db="EMBL/GenBank/DDBJ databases">
        <title>Gallus gallus (Chicken) genome, bGalGal1, GRCg7b, maternal haplotype autosomes + Z &amp; W.</title>
        <authorList>
            <person name="Warren W."/>
            <person name="Formenti G."/>
            <person name="Fedrigo O."/>
            <person name="Haase B."/>
            <person name="Mountcastle J."/>
            <person name="Balacco J."/>
            <person name="Tracey A."/>
            <person name="Schneider V."/>
            <person name="Okimoto R."/>
            <person name="Cheng H."/>
            <person name="Hawken R."/>
            <person name="Howe K."/>
            <person name="Jarvis E.D."/>
        </authorList>
    </citation>
    <scope>NUCLEOTIDE SEQUENCE [LARGE SCALE GENOMIC DNA]</scope>
    <source>
        <strain evidence="11">Broiler</strain>
    </source>
</reference>
<dbReference type="SMART" id="SM00409">
    <property type="entry name" value="IG"/>
    <property type="match status" value="2"/>
</dbReference>
<sequence>MGGEAVWRWGEDAPPHNPRPHLRGGAHLSSAPPLAPCPPPVSRHLLRSGMGALPPGALLLGALLGVCSAVLEVHVGTGSVYSVEGEGAVLPAWYTSSSQKRPYISWMLKKAAAKQFQILTYLDGEVKVEETELKPRVGFLHPVLTHNISLFINATREHDSGQYICSVNVVDDIISPIRSIAIINLTVLVPPAPPACRLKGSPTVGANVTLSCASQKGKPSPLYKWQRQEPTKQVFFPPAQDRARGTLKLTNLSLDMSGLYECEAENRAGSAKCSIILEVHSTSEGAIIAGAVLGSVGALATVAFFTQRVLGYRRKKRDGQEEAANEIKEDAVAPRTPTWTRSRPADTISKTSTLSSIVGARDRPYGASPPSDTASVLTAAGSYRGPPRARAHPPATNGAPWRPPQPVAPPGGLPPSSLARAGAVPVMVPAQSRAGSLV</sequence>
<dbReference type="SMART" id="SM00408">
    <property type="entry name" value="IGc2"/>
    <property type="match status" value="1"/>
</dbReference>
<evidence type="ECO:0000256" key="2">
    <source>
        <dbReference type="ARBA" id="ARBA00022692"/>
    </source>
</evidence>
<accession>A0A8V1A693</accession>
<reference evidence="11" key="3">
    <citation type="submission" date="2025-09" db="UniProtKB">
        <authorList>
            <consortium name="Ensembl"/>
        </authorList>
    </citation>
    <scope>IDENTIFICATION</scope>
    <source>
        <strain evidence="11">broiler</strain>
    </source>
</reference>
<evidence type="ECO:0000256" key="9">
    <source>
        <dbReference type="SAM" id="Phobius"/>
    </source>
</evidence>
<dbReference type="Gene3D" id="2.60.40.10">
    <property type="entry name" value="Immunoglobulins"/>
    <property type="match status" value="2"/>
</dbReference>
<evidence type="ECO:0007829" key="13">
    <source>
        <dbReference type="PeptideAtlas" id="A0A8V1A693"/>
    </source>
</evidence>
<dbReference type="InterPro" id="IPR003598">
    <property type="entry name" value="Ig_sub2"/>
</dbReference>
<dbReference type="SUPFAM" id="SSF48726">
    <property type="entry name" value="Immunoglobulin"/>
    <property type="match status" value="2"/>
</dbReference>
<name>A0A8V1A693_CHICK</name>
<keyword evidence="3" id="KW-0732">Signal</keyword>